<keyword evidence="1" id="KW-0812">Transmembrane</keyword>
<dbReference type="Proteomes" id="UP000598971">
    <property type="component" value="Unassembled WGS sequence"/>
</dbReference>
<feature type="transmembrane region" description="Helical" evidence="1">
    <location>
        <begin position="63"/>
        <end position="81"/>
    </location>
</feature>
<sequence length="107" mass="12727">MLTSHEEKFIAYWEKNRDREKKLLRQFFIGLPFGLLISAGILLSLDMNWYERANMIANAELNPVVLLIALLAIAVFMAIFYKKYQWDMKEQQYKELVHKRNKATKSE</sequence>
<comment type="caution">
    <text evidence="2">The sequence shown here is derived from an EMBL/GenBank/DDBJ whole genome shotgun (WGS) entry which is preliminary data.</text>
</comment>
<keyword evidence="3" id="KW-1185">Reference proteome</keyword>
<name>A0A8J8FE33_9BACT</name>
<organism evidence="2 3">
    <name type="scientific">Limnovirga soli</name>
    <dbReference type="NCBI Taxonomy" id="2656915"/>
    <lineage>
        <taxon>Bacteria</taxon>
        <taxon>Pseudomonadati</taxon>
        <taxon>Bacteroidota</taxon>
        <taxon>Chitinophagia</taxon>
        <taxon>Chitinophagales</taxon>
        <taxon>Chitinophagaceae</taxon>
        <taxon>Limnovirga</taxon>
    </lineage>
</organism>
<reference evidence="2" key="1">
    <citation type="submission" date="2019-10" db="EMBL/GenBank/DDBJ databases">
        <title>Draft genome sequence of Panacibacter sp. KCS-6.</title>
        <authorList>
            <person name="Yim K.J."/>
        </authorList>
    </citation>
    <scope>NUCLEOTIDE SEQUENCE</scope>
    <source>
        <strain evidence="2">KCS-6</strain>
    </source>
</reference>
<keyword evidence="1" id="KW-1133">Transmembrane helix</keyword>
<dbReference type="RefSeq" id="WP_171608319.1">
    <property type="nucleotide sequence ID" value="NZ_WHPF01000008.1"/>
</dbReference>
<gene>
    <name evidence="2" type="ORF">GD597_13000</name>
</gene>
<accession>A0A8J8FE33</accession>
<evidence type="ECO:0000313" key="2">
    <source>
        <dbReference type="EMBL" id="NNV56381.1"/>
    </source>
</evidence>
<dbReference type="AlphaFoldDB" id="A0A8J8FE33"/>
<evidence type="ECO:0000256" key="1">
    <source>
        <dbReference type="SAM" id="Phobius"/>
    </source>
</evidence>
<evidence type="ECO:0000313" key="3">
    <source>
        <dbReference type="Proteomes" id="UP000598971"/>
    </source>
</evidence>
<proteinExistence type="predicted"/>
<protein>
    <submittedName>
        <fullName evidence="2">Uncharacterized protein</fullName>
    </submittedName>
</protein>
<feature type="transmembrane region" description="Helical" evidence="1">
    <location>
        <begin position="23"/>
        <end position="43"/>
    </location>
</feature>
<dbReference type="EMBL" id="WHPF01000008">
    <property type="protein sequence ID" value="NNV56381.1"/>
    <property type="molecule type" value="Genomic_DNA"/>
</dbReference>
<keyword evidence="1" id="KW-0472">Membrane</keyword>